<name>A0A371H7W5_MUCPR</name>
<dbReference type="UniPathway" id="UPA00545">
    <property type="reaction ID" value="UER00823"/>
</dbReference>
<organism evidence="15 16">
    <name type="scientific">Mucuna pruriens</name>
    <name type="common">Velvet bean</name>
    <name type="synonym">Dolichos pruriens</name>
    <dbReference type="NCBI Taxonomy" id="157652"/>
    <lineage>
        <taxon>Eukaryota</taxon>
        <taxon>Viridiplantae</taxon>
        <taxon>Streptophyta</taxon>
        <taxon>Embryophyta</taxon>
        <taxon>Tracheophyta</taxon>
        <taxon>Spermatophyta</taxon>
        <taxon>Magnoliopsida</taxon>
        <taxon>eudicotyledons</taxon>
        <taxon>Gunneridae</taxon>
        <taxon>Pentapetalae</taxon>
        <taxon>rosids</taxon>
        <taxon>fabids</taxon>
        <taxon>Fabales</taxon>
        <taxon>Fabaceae</taxon>
        <taxon>Papilionoideae</taxon>
        <taxon>50 kb inversion clade</taxon>
        <taxon>NPAAA clade</taxon>
        <taxon>indigoferoid/millettioid clade</taxon>
        <taxon>Phaseoleae</taxon>
        <taxon>Mucuna</taxon>
    </lineage>
</organism>
<evidence type="ECO:0000256" key="8">
    <source>
        <dbReference type="ARBA" id="ARBA00022801"/>
    </source>
</evidence>
<comment type="caution">
    <text evidence="15">The sequence shown here is derived from an EMBL/GenBank/DDBJ whole genome shotgun (WGS) entry which is preliminary data.</text>
</comment>
<dbReference type="Proteomes" id="UP000257109">
    <property type="component" value="Unassembled WGS sequence"/>
</dbReference>
<evidence type="ECO:0000256" key="13">
    <source>
        <dbReference type="SAM" id="Phobius"/>
    </source>
</evidence>
<keyword evidence="6 12" id="KW-0134">Cell wall</keyword>
<proteinExistence type="inferred from homology"/>
<evidence type="ECO:0000256" key="4">
    <source>
        <dbReference type="ARBA" id="ARBA00007786"/>
    </source>
</evidence>
<dbReference type="InterPro" id="IPR011050">
    <property type="entry name" value="Pectin_lyase_fold/virulence"/>
</dbReference>
<evidence type="ECO:0000256" key="3">
    <source>
        <dbReference type="ARBA" id="ARBA00006027"/>
    </source>
</evidence>
<keyword evidence="13" id="KW-0472">Membrane</keyword>
<evidence type="ECO:0000256" key="9">
    <source>
        <dbReference type="ARBA" id="ARBA00023085"/>
    </source>
</evidence>
<evidence type="ECO:0000256" key="10">
    <source>
        <dbReference type="ARBA" id="ARBA00023316"/>
    </source>
</evidence>
<protein>
    <recommendedName>
        <fullName evidence="5 12">Pectinesterase</fullName>
        <ecNumber evidence="5 12">3.1.1.11</ecNumber>
    </recommendedName>
</protein>
<dbReference type="AlphaFoldDB" id="A0A371H7W5"/>
<dbReference type="FunFam" id="1.20.140.40:FF:000001">
    <property type="entry name" value="Pectinesterase"/>
    <property type="match status" value="1"/>
</dbReference>
<comment type="subcellular location">
    <subcellularLocation>
        <location evidence="1 12">Secreted</location>
        <location evidence="1 12">Cell wall</location>
    </subcellularLocation>
</comment>
<evidence type="ECO:0000256" key="11">
    <source>
        <dbReference type="PROSITE-ProRule" id="PRU10040"/>
    </source>
</evidence>
<dbReference type="SUPFAM" id="SSF101148">
    <property type="entry name" value="Plant invertase/pectin methylesterase inhibitor"/>
    <property type="match status" value="1"/>
</dbReference>
<evidence type="ECO:0000259" key="14">
    <source>
        <dbReference type="SMART" id="SM00856"/>
    </source>
</evidence>
<feature type="domain" description="Pectinesterase inhibitor" evidence="14">
    <location>
        <begin position="53"/>
        <end position="207"/>
    </location>
</feature>
<evidence type="ECO:0000313" key="16">
    <source>
        <dbReference type="Proteomes" id="UP000257109"/>
    </source>
</evidence>
<dbReference type="NCBIfam" id="TIGR01614">
    <property type="entry name" value="PME_inhib"/>
    <property type="match status" value="1"/>
</dbReference>
<dbReference type="InterPro" id="IPR018040">
    <property type="entry name" value="Pectinesterase_Tyr_AS"/>
</dbReference>
<keyword evidence="10 12" id="KW-0961">Cell wall biogenesis/degradation</keyword>
<comment type="function">
    <text evidence="12">Acts in the modification of cell walls via demethylesterification of cell wall pectin.</text>
</comment>
<dbReference type="GO" id="GO:0045490">
    <property type="term" value="P:pectin catabolic process"/>
    <property type="evidence" value="ECO:0007669"/>
    <property type="project" value="UniProtKB-UniRule"/>
</dbReference>
<dbReference type="FunFam" id="2.160.20.10:FF:000029">
    <property type="entry name" value="Pectinesterase 4"/>
    <property type="match status" value="1"/>
</dbReference>
<accession>A0A371H7W5</accession>
<dbReference type="InterPro" id="IPR000070">
    <property type="entry name" value="Pectinesterase_cat"/>
</dbReference>
<dbReference type="STRING" id="157652.A0A371H7W5"/>
<dbReference type="GO" id="GO:0004857">
    <property type="term" value="F:enzyme inhibitor activity"/>
    <property type="evidence" value="ECO:0007669"/>
    <property type="project" value="InterPro"/>
</dbReference>
<gene>
    <name evidence="15" type="ORF">CR513_18145</name>
</gene>
<dbReference type="InterPro" id="IPR033131">
    <property type="entry name" value="Pectinesterase_Asp_AS"/>
</dbReference>
<dbReference type="EC" id="3.1.1.11" evidence="5 12"/>
<dbReference type="PROSITE" id="PS00800">
    <property type="entry name" value="PECTINESTERASE_1"/>
    <property type="match status" value="1"/>
</dbReference>
<keyword evidence="8 12" id="KW-0378">Hydrolase</keyword>
<keyword evidence="7 12" id="KW-0964">Secreted</keyword>
<dbReference type="InterPro" id="IPR006501">
    <property type="entry name" value="Pectinesterase_inhib_dom"/>
</dbReference>
<dbReference type="GO" id="GO:0042545">
    <property type="term" value="P:cell wall modification"/>
    <property type="evidence" value="ECO:0007669"/>
    <property type="project" value="UniProtKB-UniRule"/>
</dbReference>
<keyword evidence="16" id="KW-1185">Reference proteome</keyword>
<keyword evidence="13" id="KW-1133">Transmembrane helix</keyword>
<dbReference type="SMART" id="SM00856">
    <property type="entry name" value="PMEI"/>
    <property type="match status" value="1"/>
</dbReference>
<comment type="catalytic activity">
    <reaction evidence="12">
        <text>[(1-&gt;4)-alpha-D-galacturonosyl methyl ester](n) + n H2O = [(1-&gt;4)-alpha-D-galacturonosyl](n) + n methanol + n H(+)</text>
        <dbReference type="Rhea" id="RHEA:22380"/>
        <dbReference type="Rhea" id="RHEA-COMP:14570"/>
        <dbReference type="Rhea" id="RHEA-COMP:14573"/>
        <dbReference type="ChEBI" id="CHEBI:15377"/>
        <dbReference type="ChEBI" id="CHEBI:15378"/>
        <dbReference type="ChEBI" id="CHEBI:17790"/>
        <dbReference type="ChEBI" id="CHEBI:140522"/>
        <dbReference type="ChEBI" id="CHEBI:140523"/>
        <dbReference type="EC" id="3.1.1.11"/>
    </reaction>
</comment>
<evidence type="ECO:0000256" key="2">
    <source>
        <dbReference type="ARBA" id="ARBA00005184"/>
    </source>
</evidence>
<feature type="active site" evidence="11">
    <location>
        <position position="411"/>
    </location>
</feature>
<evidence type="ECO:0000256" key="12">
    <source>
        <dbReference type="RuleBase" id="RU000589"/>
    </source>
</evidence>
<dbReference type="OrthoDB" id="2019149at2759"/>
<evidence type="ECO:0000256" key="6">
    <source>
        <dbReference type="ARBA" id="ARBA00022512"/>
    </source>
</evidence>
<dbReference type="PANTHER" id="PTHR31707">
    <property type="entry name" value="PECTINESTERASE"/>
    <property type="match status" value="1"/>
</dbReference>
<dbReference type="Pfam" id="PF04043">
    <property type="entry name" value="PMEI"/>
    <property type="match status" value="1"/>
</dbReference>
<feature type="transmembrane region" description="Helical" evidence="13">
    <location>
        <begin position="12"/>
        <end position="34"/>
    </location>
</feature>
<comment type="pathway">
    <text evidence="2 12">Glycan metabolism; pectin degradation; 2-dehydro-3-deoxy-D-gluconate from pectin: step 1/5.</text>
</comment>
<evidence type="ECO:0000256" key="1">
    <source>
        <dbReference type="ARBA" id="ARBA00004191"/>
    </source>
</evidence>
<dbReference type="InterPro" id="IPR012334">
    <property type="entry name" value="Pectin_lyas_fold"/>
</dbReference>
<dbReference type="CDD" id="cd15798">
    <property type="entry name" value="PMEI-like_3"/>
    <property type="match status" value="1"/>
</dbReference>
<dbReference type="Gene3D" id="1.20.140.40">
    <property type="entry name" value="Invertase/pectin methylesterase inhibitor family protein"/>
    <property type="match status" value="1"/>
</dbReference>
<dbReference type="Pfam" id="PF01095">
    <property type="entry name" value="Pectinesterase"/>
    <property type="match status" value="1"/>
</dbReference>
<feature type="non-terminal residue" evidence="15">
    <location>
        <position position="1"/>
    </location>
</feature>
<dbReference type="Gene3D" id="2.160.20.10">
    <property type="entry name" value="Single-stranded right-handed beta-helix, Pectin lyase-like"/>
    <property type="match status" value="1"/>
</dbReference>
<dbReference type="InterPro" id="IPR035513">
    <property type="entry name" value="Invertase/methylesterase_inhib"/>
</dbReference>
<comment type="similarity">
    <text evidence="4">In the C-terminal section; belongs to the pectinesterase family.</text>
</comment>
<evidence type="ECO:0000313" key="15">
    <source>
        <dbReference type="EMBL" id="RDX98881.1"/>
    </source>
</evidence>
<dbReference type="SUPFAM" id="SSF51126">
    <property type="entry name" value="Pectin lyase-like"/>
    <property type="match status" value="1"/>
</dbReference>
<keyword evidence="13" id="KW-0812">Transmembrane</keyword>
<comment type="similarity">
    <text evidence="3">In the N-terminal section; belongs to the PMEI family.</text>
</comment>
<dbReference type="GO" id="GO:0030599">
    <property type="term" value="F:pectinesterase activity"/>
    <property type="evidence" value="ECO:0007669"/>
    <property type="project" value="UniProtKB-UniRule"/>
</dbReference>
<reference evidence="15" key="1">
    <citation type="submission" date="2018-05" db="EMBL/GenBank/DDBJ databases">
        <title>Draft genome of Mucuna pruriens seed.</title>
        <authorList>
            <person name="Nnadi N.E."/>
            <person name="Vos R."/>
            <person name="Hasami M.H."/>
            <person name="Devisetty U.K."/>
            <person name="Aguiy J.C."/>
        </authorList>
    </citation>
    <scope>NUCLEOTIDE SEQUENCE [LARGE SCALE GENOMIC DNA]</scope>
    <source>
        <strain evidence="15">JCA_2017</strain>
    </source>
</reference>
<evidence type="ECO:0000256" key="7">
    <source>
        <dbReference type="ARBA" id="ARBA00022525"/>
    </source>
</evidence>
<evidence type="ECO:0000256" key="5">
    <source>
        <dbReference type="ARBA" id="ARBA00013229"/>
    </source>
</evidence>
<dbReference type="PROSITE" id="PS00503">
    <property type="entry name" value="PECTINESTERASE_2"/>
    <property type="match status" value="1"/>
</dbReference>
<dbReference type="EMBL" id="QJKJ01003349">
    <property type="protein sequence ID" value="RDX98881.1"/>
    <property type="molecule type" value="Genomic_DNA"/>
</dbReference>
<sequence>MGGHDHEQETRFAILSISLILLMVIVPAVVAVGVNNGSETKGAEATGVTTLNIGKSSGESFCKETEYQDACKKTLEGSLFVVTDPKKLIKAGFNATMVELLSHANNATLFHEMAPDNMTKRAMDICTEVLDYAVDGIIKSTTILDKYELSQMSEHVFDLKVWLTGSITHQQTCMQGFENNVTLPKVRESMAKVLSASVELSSNALDMVNTLSKQLNPVSDPNKNANRRLLSDETKHVDGSLSWVSRGQRRVLQAALGSTTPNAVVAQDGSGKFKTLTEALKTVPPKNAKSFIIHVKAGVYKENVKVTKDMTYVTIVGDGATKTKFTGSLNFVDGVPTFDTATFSVHGANFVAKDIGFENAAGSSKNQAVALLVTADQSLFYKCQIDGYQDTLFAQSQRQFYRDCTISGTIDFIFGDAFGVFQNCKLIVREPLHGQRCMVTAGGRIKESSLSALVFQSCIFTGVPQMISAKPKLAFLGRPWMPYSKVVIMDSQIDDVFLPEGYEAFSGAGNKDTCTYYEYNNKGPGASTTGRVKWKGFKVIASAEANNFYPGKFFELANSADKDAWITKAGIPYSLGPMSGG</sequence>
<keyword evidence="9 12" id="KW-0063">Aspartyl esterase</keyword>